<dbReference type="RefSeq" id="WP_344785187.1">
    <property type="nucleotide sequence ID" value="NZ_BAAAZW010000009.1"/>
</dbReference>
<dbReference type="PANTHER" id="PTHR34580">
    <property type="match status" value="1"/>
</dbReference>
<organism evidence="4 5">
    <name type="scientific">Gordonia caeni</name>
    <dbReference type="NCBI Taxonomy" id="1007097"/>
    <lineage>
        <taxon>Bacteria</taxon>
        <taxon>Bacillati</taxon>
        <taxon>Actinomycetota</taxon>
        <taxon>Actinomycetes</taxon>
        <taxon>Mycobacteriales</taxon>
        <taxon>Gordoniaceae</taxon>
        <taxon>Gordonia</taxon>
    </lineage>
</organism>
<dbReference type="Proteomes" id="UP001418444">
    <property type="component" value="Unassembled WGS sequence"/>
</dbReference>
<dbReference type="Pfam" id="PF25583">
    <property type="entry name" value="WCX"/>
    <property type="match status" value="1"/>
</dbReference>
<evidence type="ECO:0000259" key="1">
    <source>
        <dbReference type="Pfam" id="PF13280"/>
    </source>
</evidence>
<dbReference type="InterPro" id="IPR028349">
    <property type="entry name" value="PafC-like"/>
</dbReference>
<dbReference type="PANTHER" id="PTHR34580:SF1">
    <property type="entry name" value="PROTEIN PAFC"/>
    <property type="match status" value="1"/>
</dbReference>
<dbReference type="InterPro" id="IPR051534">
    <property type="entry name" value="CBASS_pafABC_assoc_protein"/>
</dbReference>
<dbReference type="InterPro" id="IPR026881">
    <property type="entry name" value="WYL_dom"/>
</dbReference>
<feature type="domain" description="WYL" evidence="1">
    <location>
        <begin position="143"/>
        <end position="208"/>
    </location>
</feature>
<dbReference type="InterPro" id="IPR043839">
    <property type="entry name" value="PafC_HTH"/>
</dbReference>
<reference evidence="5" key="1">
    <citation type="journal article" date="2019" name="Int. J. Syst. Evol. Microbiol.">
        <title>The Global Catalogue of Microorganisms (GCM) 10K type strain sequencing project: providing services to taxonomists for standard genome sequencing and annotation.</title>
        <authorList>
            <consortium name="The Broad Institute Genomics Platform"/>
            <consortium name="The Broad Institute Genome Sequencing Center for Infectious Disease"/>
            <person name="Wu L."/>
            <person name="Ma J."/>
        </authorList>
    </citation>
    <scope>NUCLEOTIDE SEQUENCE [LARGE SCALE GENOMIC DNA]</scope>
    <source>
        <strain evidence="5">JCM 16923</strain>
    </source>
</reference>
<proteinExistence type="predicted"/>
<dbReference type="InterPro" id="IPR057727">
    <property type="entry name" value="WCX_dom"/>
</dbReference>
<comment type="caution">
    <text evidence="4">The sequence shown here is derived from an EMBL/GenBank/DDBJ whole genome shotgun (WGS) entry which is preliminary data.</text>
</comment>
<evidence type="ECO:0000259" key="3">
    <source>
        <dbReference type="Pfam" id="PF25583"/>
    </source>
</evidence>
<protein>
    <submittedName>
        <fullName evidence="4">YafY family protein</fullName>
    </submittedName>
</protein>
<feature type="domain" description="WCX" evidence="3">
    <location>
        <begin position="237"/>
        <end position="306"/>
    </location>
</feature>
<dbReference type="Pfam" id="PF19187">
    <property type="entry name" value="HTH_PafC"/>
    <property type="match status" value="1"/>
</dbReference>
<name>A0ABP7PJY6_9ACTN</name>
<dbReference type="PIRSF" id="PIRSF016838">
    <property type="entry name" value="PafC"/>
    <property type="match status" value="1"/>
</dbReference>
<keyword evidence="5" id="KW-1185">Reference proteome</keyword>
<evidence type="ECO:0000259" key="2">
    <source>
        <dbReference type="Pfam" id="PF19187"/>
    </source>
</evidence>
<dbReference type="PROSITE" id="PS52050">
    <property type="entry name" value="WYL"/>
    <property type="match status" value="1"/>
</dbReference>
<gene>
    <name evidence="4" type="ORF">GCM10022231_29930</name>
</gene>
<accession>A0ABP7PJY6</accession>
<evidence type="ECO:0000313" key="4">
    <source>
        <dbReference type="EMBL" id="GAA3966898.1"/>
    </source>
</evidence>
<sequence>MSAAPSRFSRLLAMVPYFQARPGIKMSVAAAELGVTEAQLDKDLNQLWVCGLPGGLGGDLIDIEFGGGYVNVHYTAGMDRPLRLTGTEANILLVALRMLLDAQGALDADAIRRAIAKIEEATGASRAVVIDDGADPGEHPSSATIREAVARRRALRIRYYTPSRDEVTERVVDPIRVQVVDSHSYLDAWCRESDGRRLFRFDRVQDADLLDEPARPPADVAAVPISMPTHDQTMPVARIEVDPEALWVIEYYQARPLTEPAGETEPVVAEITYASPDWLARLLQSFGGRVRLISTDEQSREVRGAIAGTAAAARARYAD</sequence>
<dbReference type="EMBL" id="BAAAZW010000009">
    <property type="protein sequence ID" value="GAA3966898.1"/>
    <property type="molecule type" value="Genomic_DNA"/>
</dbReference>
<evidence type="ECO:0000313" key="5">
    <source>
        <dbReference type="Proteomes" id="UP001418444"/>
    </source>
</evidence>
<feature type="domain" description="PafC HTH" evidence="2">
    <location>
        <begin position="7"/>
        <end position="119"/>
    </location>
</feature>
<dbReference type="Pfam" id="PF13280">
    <property type="entry name" value="WYL"/>
    <property type="match status" value="1"/>
</dbReference>